<dbReference type="EMBL" id="PVTP01000004">
    <property type="protein sequence ID" value="PRY78196.1"/>
    <property type="molecule type" value="Genomic_DNA"/>
</dbReference>
<proteinExistence type="predicted"/>
<dbReference type="SMART" id="SM00901">
    <property type="entry name" value="FRG"/>
    <property type="match status" value="1"/>
</dbReference>
<protein>
    <submittedName>
        <fullName evidence="2">FRG domain-containing protein</fullName>
    </submittedName>
</protein>
<keyword evidence="3" id="KW-1185">Reference proteome</keyword>
<comment type="caution">
    <text evidence="2">The sequence shown here is derived from an EMBL/GenBank/DDBJ whole genome shotgun (WGS) entry which is preliminary data.</text>
</comment>
<accession>A0A2T0W060</accession>
<evidence type="ECO:0000259" key="1">
    <source>
        <dbReference type="SMART" id="SM00901"/>
    </source>
</evidence>
<dbReference type="RefSeq" id="WP_165793344.1">
    <property type="nucleotide sequence ID" value="NZ_PVTP01000004.1"/>
</dbReference>
<reference evidence="2 3" key="1">
    <citation type="submission" date="2018-03" db="EMBL/GenBank/DDBJ databases">
        <title>Genomic Encyclopedia of Archaeal and Bacterial Type Strains, Phase II (KMG-II): from individual species to whole genera.</title>
        <authorList>
            <person name="Goeker M."/>
        </authorList>
    </citation>
    <scope>NUCLEOTIDE SEQUENCE [LARGE SCALE GENOMIC DNA]</scope>
    <source>
        <strain evidence="2 3">DSM 101533</strain>
    </source>
</reference>
<gene>
    <name evidence="2" type="ORF">CLV80_104160</name>
</gene>
<feature type="domain" description="FRG" evidence="1">
    <location>
        <begin position="40"/>
        <end position="221"/>
    </location>
</feature>
<dbReference type="Proteomes" id="UP000238007">
    <property type="component" value="Unassembled WGS sequence"/>
</dbReference>
<dbReference type="AlphaFoldDB" id="A0A2T0W060"/>
<evidence type="ECO:0000313" key="3">
    <source>
        <dbReference type="Proteomes" id="UP000238007"/>
    </source>
</evidence>
<dbReference type="Pfam" id="PF08867">
    <property type="entry name" value="FRG"/>
    <property type="match status" value="1"/>
</dbReference>
<sequence>MSIFEIVTGPTVSDDFTAKSFLEYFRKSSQHWWETSSANEDCIWVFRGQSNAAWPLIPVAARQYHQLPETFKAIVDLCAEEAQKAYEWPELSLAQQQMIVRRTAETLCVHRFEKVAFEVNFRSEMTLGKGARYPIADIVSAFAKRVEARQPLERAMDPLGFEPEENAYRSAGRLGCRNYEITALAQHHRVPTFFLDWSEDPLASLFFASSDSTVQEDIAVWALDAGAFEDLQLMSSVCLGLTIVRPTPSGNEFLAAQSGLFSYCARPEEIWEEQGSYPALDEHLNCFKKEQISEAFPDRSKEGVWIAEPILRKAVLRREHVSELRTLLYREGISLAHMMPTLDNVSVTSMDRVLSNLRSDS</sequence>
<name>A0A2T0W060_9RHOB</name>
<organism evidence="2 3">
    <name type="scientific">Yoonia maritima</name>
    <dbReference type="NCBI Taxonomy" id="1435347"/>
    <lineage>
        <taxon>Bacteria</taxon>
        <taxon>Pseudomonadati</taxon>
        <taxon>Pseudomonadota</taxon>
        <taxon>Alphaproteobacteria</taxon>
        <taxon>Rhodobacterales</taxon>
        <taxon>Paracoccaceae</taxon>
        <taxon>Yoonia</taxon>
    </lineage>
</organism>
<dbReference type="InterPro" id="IPR014966">
    <property type="entry name" value="FRG-dom"/>
</dbReference>
<evidence type="ECO:0000313" key="2">
    <source>
        <dbReference type="EMBL" id="PRY78196.1"/>
    </source>
</evidence>